<dbReference type="RefSeq" id="WP_125058010.1">
    <property type="nucleotide sequence ID" value="NZ_BHZD01000001.1"/>
</dbReference>
<evidence type="ECO:0000313" key="8">
    <source>
        <dbReference type="Proteomes" id="UP000286746"/>
    </source>
</evidence>
<evidence type="ECO:0000256" key="2">
    <source>
        <dbReference type="ARBA" id="ARBA00023125"/>
    </source>
</evidence>
<dbReference type="PROSITE" id="PS50977">
    <property type="entry name" value="HTH_TETR_2"/>
    <property type="match status" value="1"/>
</dbReference>
<evidence type="ECO:0000256" key="3">
    <source>
        <dbReference type="ARBA" id="ARBA00023163"/>
    </source>
</evidence>
<dbReference type="GO" id="GO:0003700">
    <property type="term" value="F:DNA-binding transcription factor activity"/>
    <property type="evidence" value="ECO:0007669"/>
    <property type="project" value="TreeGrafter"/>
</dbReference>
<reference evidence="7 8" key="1">
    <citation type="submission" date="2018-11" db="EMBL/GenBank/DDBJ databases">
        <title>Whole genome sequence of Streptomyces paromomycinus NBRC 15454(T).</title>
        <authorList>
            <person name="Komaki H."/>
            <person name="Tamura T."/>
        </authorList>
    </citation>
    <scope>NUCLEOTIDE SEQUENCE [LARGE SCALE GENOMIC DNA]</scope>
    <source>
        <strain evidence="7 8">NBRC 15454</strain>
    </source>
</reference>
<dbReference type="EMBL" id="BHZD01000001">
    <property type="protein sequence ID" value="GCD48018.1"/>
    <property type="molecule type" value="Genomic_DNA"/>
</dbReference>
<evidence type="ECO:0000256" key="5">
    <source>
        <dbReference type="SAM" id="MobiDB-lite"/>
    </source>
</evidence>
<dbReference type="InterPro" id="IPR050109">
    <property type="entry name" value="HTH-type_TetR-like_transc_reg"/>
</dbReference>
<feature type="DNA-binding region" description="H-T-H motif" evidence="4">
    <location>
        <begin position="50"/>
        <end position="69"/>
    </location>
</feature>
<keyword evidence="8" id="KW-1185">Reference proteome</keyword>
<dbReference type="InterPro" id="IPR009057">
    <property type="entry name" value="Homeodomain-like_sf"/>
</dbReference>
<proteinExistence type="predicted"/>
<comment type="caution">
    <text evidence="7">The sequence shown here is derived from an EMBL/GenBank/DDBJ whole genome shotgun (WGS) entry which is preliminary data.</text>
</comment>
<keyword evidence="1" id="KW-0805">Transcription regulation</keyword>
<dbReference type="AlphaFoldDB" id="A0A401WFE2"/>
<accession>A0A401WFE2</accession>
<dbReference type="InterPro" id="IPR036271">
    <property type="entry name" value="Tet_transcr_reg_TetR-rel_C_sf"/>
</dbReference>
<dbReference type="PANTHER" id="PTHR30055:SF151">
    <property type="entry name" value="TRANSCRIPTIONAL REGULATORY PROTEIN"/>
    <property type="match status" value="1"/>
</dbReference>
<keyword evidence="3" id="KW-0804">Transcription</keyword>
<evidence type="ECO:0000256" key="4">
    <source>
        <dbReference type="PROSITE-ProRule" id="PRU00335"/>
    </source>
</evidence>
<protein>
    <submittedName>
        <fullName evidence="7">TetR family transcriptional regulator</fullName>
    </submittedName>
</protein>
<dbReference type="Gene3D" id="1.10.357.10">
    <property type="entry name" value="Tetracycline Repressor, domain 2"/>
    <property type="match status" value="1"/>
</dbReference>
<keyword evidence="2 4" id="KW-0238">DNA-binding</keyword>
<name>A0A401WFE2_STREY</name>
<dbReference type="PANTHER" id="PTHR30055">
    <property type="entry name" value="HTH-TYPE TRANSCRIPTIONAL REGULATOR RUTR"/>
    <property type="match status" value="1"/>
</dbReference>
<dbReference type="SUPFAM" id="SSF48498">
    <property type="entry name" value="Tetracyclin repressor-like, C-terminal domain"/>
    <property type="match status" value="1"/>
</dbReference>
<dbReference type="Proteomes" id="UP000286746">
    <property type="component" value="Unassembled WGS sequence"/>
</dbReference>
<dbReference type="SUPFAM" id="SSF46689">
    <property type="entry name" value="Homeodomain-like"/>
    <property type="match status" value="1"/>
</dbReference>
<dbReference type="GO" id="GO:0045892">
    <property type="term" value="P:negative regulation of DNA-templated transcription"/>
    <property type="evidence" value="ECO:0007669"/>
    <property type="project" value="InterPro"/>
</dbReference>
<evidence type="ECO:0000256" key="1">
    <source>
        <dbReference type="ARBA" id="ARBA00023015"/>
    </source>
</evidence>
<evidence type="ECO:0000259" key="6">
    <source>
        <dbReference type="PROSITE" id="PS50977"/>
    </source>
</evidence>
<feature type="compositionally biased region" description="Pro residues" evidence="5">
    <location>
        <begin position="1"/>
        <end position="12"/>
    </location>
</feature>
<sequence length="237" mass="25467">MTPRPPEQPPAATPASRSRRERPAKPALTYDGIVGTAVALMRSEGLQRVTMRRLAQQLDTGPASLYVYVANTAELHAAILEDLLGEVDLSPVRAPGDWRERLVTLLGSCTRTLFQYPGLAHSALVARPSGPNYLALVESVLALLHEGGVPDAQAAWGVDVLLQVATATAAEQSTRDRDAAAEDEHEALVRALRQATSTGHPRIAALGDDLFSGSPEQRLAWIFRVVINGTETTARTH</sequence>
<dbReference type="GO" id="GO:0000976">
    <property type="term" value="F:transcription cis-regulatory region binding"/>
    <property type="evidence" value="ECO:0007669"/>
    <property type="project" value="TreeGrafter"/>
</dbReference>
<dbReference type="InterPro" id="IPR001647">
    <property type="entry name" value="HTH_TetR"/>
</dbReference>
<dbReference type="Pfam" id="PF00440">
    <property type="entry name" value="TetR_N"/>
    <property type="match status" value="1"/>
</dbReference>
<dbReference type="InterPro" id="IPR004111">
    <property type="entry name" value="Repressor_TetR_C"/>
</dbReference>
<feature type="domain" description="HTH tetR-type" evidence="6">
    <location>
        <begin position="27"/>
        <end position="87"/>
    </location>
</feature>
<gene>
    <name evidence="7" type="ORF">GKJPGBOP_07814</name>
</gene>
<organism evidence="7 8">
    <name type="scientific">Streptomyces paromomycinus</name>
    <name type="common">Streptomyces rimosus subsp. paromomycinus</name>
    <dbReference type="NCBI Taxonomy" id="92743"/>
    <lineage>
        <taxon>Bacteria</taxon>
        <taxon>Bacillati</taxon>
        <taxon>Actinomycetota</taxon>
        <taxon>Actinomycetes</taxon>
        <taxon>Kitasatosporales</taxon>
        <taxon>Streptomycetaceae</taxon>
        <taxon>Streptomyces</taxon>
    </lineage>
</organism>
<dbReference type="Pfam" id="PF02909">
    <property type="entry name" value="TetR_C_1"/>
    <property type="match status" value="1"/>
</dbReference>
<feature type="region of interest" description="Disordered" evidence="5">
    <location>
        <begin position="1"/>
        <end position="24"/>
    </location>
</feature>
<evidence type="ECO:0000313" key="7">
    <source>
        <dbReference type="EMBL" id="GCD48018.1"/>
    </source>
</evidence>